<dbReference type="InterPro" id="IPR000847">
    <property type="entry name" value="LysR_HTH_N"/>
</dbReference>
<dbReference type="EMBL" id="QYAC01000003">
    <property type="protein sequence ID" value="MBL3679190.1"/>
    <property type="molecule type" value="Genomic_DNA"/>
</dbReference>
<dbReference type="PANTHER" id="PTHR30419">
    <property type="entry name" value="HTH-TYPE TRANSCRIPTIONAL REGULATOR YBHD"/>
    <property type="match status" value="1"/>
</dbReference>
<dbReference type="InterPro" id="IPR036388">
    <property type="entry name" value="WH-like_DNA-bd_sf"/>
</dbReference>
<dbReference type="InterPro" id="IPR005119">
    <property type="entry name" value="LysR_subst-bd"/>
</dbReference>
<feature type="domain" description="HTH lysR-type" evidence="6">
    <location>
        <begin position="1"/>
        <end position="58"/>
    </location>
</feature>
<dbReference type="InterPro" id="IPR050950">
    <property type="entry name" value="HTH-type_LysR_regulators"/>
</dbReference>
<dbReference type="Gene3D" id="1.10.10.10">
    <property type="entry name" value="Winged helix-like DNA-binding domain superfamily/Winged helix DNA-binding domain"/>
    <property type="match status" value="1"/>
</dbReference>
<evidence type="ECO:0000256" key="5">
    <source>
        <dbReference type="SAM" id="MobiDB-lite"/>
    </source>
</evidence>
<dbReference type="Pfam" id="PF03466">
    <property type="entry name" value="LysR_substrate"/>
    <property type="match status" value="1"/>
</dbReference>
<evidence type="ECO:0000313" key="8">
    <source>
        <dbReference type="Proteomes" id="UP001645859"/>
    </source>
</evidence>
<dbReference type="PRINTS" id="PR00039">
    <property type="entry name" value="HTHLYSR"/>
</dbReference>
<proteinExistence type="inferred from homology"/>
<evidence type="ECO:0000256" key="3">
    <source>
        <dbReference type="ARBA" id="ARBA00023125"/>
    </source>
</evidence>
<gene>
    <name evidence="7" type="ORF">D3230_07745</name>
</gene>
<comment type="similarity">
    <text evidence="1">Belongs to the LysR transcriptional regulatory family.</text>
</comment>
<accession>A0ABS1SFE3</accession>
<dbReference type="PROSITE" id="PS50931">
    <property type="entry name" value="HTH_LYSR"/>
    <property type="match status" value="1"/>
</dbReference>
<dbReference type="Gene3D" id="3.40.190.290">
    <property type="match status" value="1"/>
</dbReference>
<dbReference type="Proteomes" id="UP001645859">
    <property type="component" value="Unassembled WGS sequence"/>
</dbReference>
<dbReference type="SUPFAM" id="SSF46785">
    <property type="entry name" value="Winged helix' DNA-binding domain"/>
    <property type="match status" value="1"/>
</dbReference>
<evidence type="ECO:0000256" key="2">
    <source>
        <dbReference type="ARBA" id="ARBA00023015"/>
    </source>
</evidence>
<name>A0ABS1SFE3_9MICO</name>
<evidence type="ECO:0000256" key="4">
    <source>
        <dbReference type="ARBA" id="ARBA00023163"/>
    </source>
</evidence>
<reference evidence="7 8" key="1">
    <citation type="submission" date="2018-09" db="EMBL/GenBank/DDBJ databases">
        <title>Comparative genomics of Leucobacter spp.</title>
        <authorList>
            <person name="Reis A.C."/>
            <person name="Kolvenbach B.A."/>
            <person name="Corvini P.F.X."/>
            <person name="Nunes O.C."/>
        </authorList>
    </citation>
    <scope>NUCLEOTIDE SEQUENCE [LARGE SCALE GENOMIC DNA]</scope>
    <source>
        <strain evidence="7 8">TAN 31504</strain>
    </source>
</reference>
<dbReference type="RefSeq" id="WP_202344443.1">
    <property type="nucleotide sequence ID" value="NZ_BAAAPI010000013.1"/>
</dbReference>
<keyword evidence="8" id="KW-1185">Reference proteome</keyword>
<keyword evidence="3" id="KW-0238">DNA-binding</keyword>
<evidence type="ECO:0000256" key="1">
    <source>
        <dbReference type="ARBA" id="ARBA00009437"/>
    </source>
</evidence>
<dbReference type="Pfam" id="PF00126">
    <property type="entry name" value="HTH_1"/>
    <property type="match status" value="1"/>
</dbReference>
<protein>
    <submittedName>
        <fullName evidence="7">LysR family transcriptional regulator</fullName>
    </submittedName>
</protein>
<dbReference type="SUPFAM" id="SSF53850">
    <property type="entry name" value="Periplasmic binding protein-like II"/>
    <property type="match status" value="1"/>
</dbReference>
<feature type="compositionally biased region" description="Low complexity" evidence="5">
    <location>
        <begin position="339"/>
        <end position="350"/>
    </location>
</feature>
<dbReference type="CDD" id="cd05466">
    <property type="entry name" value="PBP2_LTTR_substrate"/>
    <property type="match status" value="1"/>
</dbReference>
<dbReference type="InterPro" id="IPR036390">
    <property type="entry name" value="WH_DNA-bd_sf"/>
</dbReference>
<keyword evidence="2" id="KW-0805">Transcription regulation</keyword>
<evidence type="ECO:0000313" key="7">
    <source>
        <dbReference type="EMBL" id="MBL3679190.1"/>
    </source>
</evidence>
<evidence type="ECO:0000259" key="6">
    <source>
        <dbReference type="PROSITE" id="PS50931"/>
    </source>
</evidence>
<feature type="region of interest" description="Disordered" evidence="5">
    <location>
        <begin position="328"/>
        <end position="350"/>
    </location>
</feature>
<organism evidence="7 8">
    <name type="scientific">Leucobacter chromiireducens subsp. solipictus</name>
    <dbReference type="NCBI Taxonomy" id="398235"/>
    <lineage>
        <taxon>Bacteria</taxon>
        <taxon>Bacillati</taxon>
        <taxon>Actinomycetota</taxon>
        <taxon>Actinomycetes</taxon>
        <taxon>Micrococcales</taxon>
        <taxon>Microbacteriaceae</taxon>
        <taxon>Leucobacter</taxon>
    </lineage>
</organism>
<sequence>MNLDQLRGFVEVAQTGHFTRAAEQLHLAQPSLSRQIATLERELGVGLFHRVRGNVALTSAGERLLPLARRMLADAETARSEMAELAGLRRGRIRLGATPTLCTSLVAEVIAEFHERYPGVDIEILERGSRTLLSALMEGALDLALIVTSVAPGDARAVLEREAILTERLVVVSAADRPDPFARGAEAGTGKTGPDRAPRAVSLAELARIPQIAFPENYDLRVATDVAYRAAGLSPEVAVEGVEMDAALRFAERGIGVAVVPAMVAVDRPLLRTTPLQGSELTRTVSLARRSDMAPTPAGAALQAQIREVADRLAAAGSATGALVSRVTGVPGDGRGRRLSAAPARSARTT</sequence>
<keyword evidence="4" id="KW-0804">Transcription</keyword>
<comment type="caution">
    <text evidence="7">The sequence shown here is derived from an EMBL/GenBank/DDBJ whole genome shotgun (WGS) entry which is preliminary data.</text>
</comment>